<feature type="transmembrane region" description="Helical" evidence="1">
    <location>
        <begin position="183"/>
        <end position="200"/>
    </location>
</feature>
<feature type="transmembrane region" description="Helical" evidence="1">
    <location>
        <begin position="83"/>
        <end position="103"/>
    </location>
</feature>
<dbReference type="AlphaFoldDB" id="A0A9P4H8W1"/>
<evidence type="ECO:0000256" key="1">
    <source>
        <dbReference type="SAM" id="Phobius"/>
    </source>
</evidence>
<organism evidence="3 4">
    <name type="scientific">Setomelanomma holmii</name>
    <dbReference type="NCBI Taxonomy" id="210430"/>
    <lineage>
        <taxon>Eukaryota</taxon>
        <taxon>Fungi</taxon>
        <taxon>Dikarya</taxon>
        <taxon>Ascomycota</taxon>
        <taxon>Pezizomycotina</taxon>
        <taxon>Dothideomycetes</taxon>
        <taxon>Pleosporomycetidae</taxon>
        <taxon>Pleosporales</taxon>
        <taxon>Pleosporineae</taxon>
        <taxon>Phaeosphaeriaceae</taxon>
        <taxon>Setomelanomma</taxon>
    </lineage>
</organism>
<feature type="transmembrane region" description="Helical" evidence="1">
    <location>
        <begin position="668"/>
        <end position="694"/>
    </location>
</feature>
<dbReference type="Proteomes" id="UP000799777">
    <property type="component" value="Unassembled WGS sequence"/>
</dbReference>
<feature type="transmembrane region" description="Helical" evidence="1">
    <location>
        <begin position="411"/>
        <end position="431"/>
    </location>
</feature>
<dbReference type="Pfam" id="PF20163">
    <property type="entry name" value="DUF6536"/>
    <property type="match status" value="1"/>
</dbReference>
<name>A0A9P4H8W1_9PLEO</name>
<accession>A0A9P4H8W1</accession>
<keyword evidence="4" id="KW-1185">Reference proteome</keyword>
<keyword evidence="1" id="KW-0812">Transmembrane</keyword>
<dbReference type="InterPro" id="IPR046623">
    <property type="entry name" value="DUF6536"/>
</dbReference>
<protein>
    <recommendedName>
        <fullName evidence="2">DUF6536 domain-containing protein</fullName>
    </recommendedName>
</protein>
<dbReference type="EMBL" id="ML978192">
    <property type="protein sequence ID" value="KAF2030263.1"/>
    <property type="molecule type" value="Genomic_DNA"/>
</dbReference>
<feature type="transmembrane region" description="Helical" evidence="1">
    <location>
        <begin position="496"/>
        <end position="517"/>
    </location>
</feature>
<dbReference type="PANTHER" id="PTHR35395:SF1">
    <property type="entry name" value="DUF6536 DOMAIN-CONTAINING PROTEIN"/>
    <property type="match status" value="1"/>
</dbReference>
<feature type="transmembrane region" description="Helical" evidence="1">
    <location>
        <begin position="123"/>
        <end position="144"/>
    </location>
</feature>
<reference evidence="3" key="1">
    <citation type="journal article" date="2020" name="Stud. Mycol.">
        <title>101 Dothideomycetes genomes: a test case for predicting lifestyles and emergence of pathogens.</title>
        <authorList>
            <person name="Haridas S."/>
            <person name="Albert R."/>
            <person name="Binder M."/>
            <person name="Bloem J."/>
            <person name="Labutti K."/>
            <person name="Salamov A."/>
            <person name="Andreopoulos B."/>
            <person name="Baker S."/>
            <person name="Barry K."/>
            <person name="Bills G."/>
            <person name="Bluhm B."/>
            <person name="Cannon C."/>
            <person name="Castanera R."/>
            <person name="Culley D."/>
            <person name="Daum C."/>
            <person name="Ezra D."/>
            <person name="Gonzalez J."/>
            <person name="Henrissat B."/>
            <person name="Kuo A."/>
            <person name="Liang C."/>
            <person name="Lipzen A."/>
            <person name="Lutzoni F."/>
            <person name="Magnuson J."/>
            <person name="Mondo S."/>
            <person name="Nolan M."/>
            <person name="Ohm R."/>
            <person name="Pangilinan J."/>
            <person name="Park H.-J."/>
            <person name="Ramirez L."/>
            <person name="Alfaro M."/>
            <person name="Sun H."/>
            <person name="Tritt A."/>
            <person name="Yoshinaga Y."/>
            <person name="Zwiers L.-H."/>
            <person name="Turgeon B."/>
            <person name="Goodwin S."/>
            <person name="Spatafora J."/>
            <person name="Crous P."/>
            <person name="Grigoriev I."/>
        </authorList>
    </citation>
    <scope>NUCLEOTIDE SEQUENCE</scope>
    <source>
        <strain evidence="3">CBS 110217</strain>
    </source>
</reference>
<feature type="transmembrane region" description="Helical" evidence="1">
    <location>
        <begin position="622"/>
        <end position="648"/>
    </location>
</feature>
<dbReference type="PANTHER" id="PTHR35395">
    <property type="entry name" value="DUF6536 DOMAIN-CONTAINING PROTEIN"/>
    <property type="match status" value="1"/>
</dbReference>
<proteinExistence type="predicted"/>
<evidence type="ECO:0000313" key="4">
    <source>
        <dbReference type="Proteomes" id="UP000799777"/>
    </source>
</evidence>
<comment type="caution">
    <text evidence="3">The sequence shown here is derived from an EMBL/GenBank/DDBJ whole genome shotgun (WGS) entry which is preliminary data.</text>
</comment>
<keyword evidence="1" id="KW-0472">Membrane</keyword>
<sequence length="769" mass="84860">MLKRVVDAGKHLRKQQPVYQPWHHGDSTELRNLTAKSYVDLETEYRPHAQGSDVPSIRSLKKTRVQRIIGDQFAGWRFGALHFAIWASVVFLINLIVTIWGSTARDSGILIEGDCQRVKRLNTGLHVFINILSTILLSGSNYCMQCLSAPTRSEVDKAHALGLWLDIGIPSIRNVKHLSRQRLILWVLLATTSLPLHLFYNSAAFGSVSSNDYFAFSVGNSFLEDAECRNCSTVPDGNMTEVLALQYKYYDNYRGVIPSILLDLHNDYKNNKLERLESAQCLNRYATSIQSNQRHVLLVAGDDRLPSANANRFMKGSHVFWANPFAAGDANSAPLAADAYSWICSGLDSAGDSPCSSMIDGVRSNLSAWHVGPYCTNSTQYGCVDHINLPVEYCLAQHAEPHCRLKFETTIAVIVTVLNFAKAVLMYLVAFRVRDEPLITMGDAVASFLETNDPTTKNMCLFSVRDVKKTGYQTGAREWQNPRLRWKDVVSRKRRATTIAIFSCALIIVSSLLAWGISSLPTGTPRSLAALAKLGYGTIDPRTAVNGLPNNLVLNAIVANSPQVILSMLYFSYNALFTSFLLSYEWTTYAQKRKGLRVSRQPVGAQRTEYFLQLPYRFGIPLMALSGMLHWLVSQAIFLVAVDFYTVFGEPGSGLSSYGYAIDMKTCGYSPIAIVSVIILGVLMVAAIIAFGYIPYRQGMPLAGSCSMAMSAACHLDKREYDGATAAVEKVQWGVVGVVENGVGHCSFSTGTVEMPVVGQVYAGKEKNV</sequence>
<evidence type="ECO:0000313" key="3">
    <source>
        <dbReference type="EMBL" id="KAF2030263.1"/>
    </source>
</evidence>
<feature type="transmembrane region" description="Helical" evidence="1">
    <location>
        <begin position="564"/>
        <end position="584"/>
    </location>
</feature>
<keyword evidence="1" id="KW-1133">Transmembrane helix</keyword>
<dbReference type="OrthoDB" id="5429634at2759"/>
<evidence type="ECO:0000259" key="2">
    <source>
        <dbReference type="Pfam" id="PF20163"/>
    </source>
</evidence>
<feature type="domain" description="DUF6536" evidence="2">
    <location>
        <begin position="76"/>
        <end position="223"/>
    </location>
</feature>
<gene>
    <name evidence="3" type="ORF">EK21DRAFT_112181</name>
</gene>